<comment type="caution">
    <text evidence="2">The sequence shown here is derived from an EMBL/GenBank/DDBJ whole genome shotgun (WGS) entry which is preliminary data.</text>
</comment>
<organism evidence="2 3">
    <name type="scientific">Actinospica acidithermotolerans</name>
    <dbReference type="NCBI Taxonomy" id="2828514"/>
    <lineage>
        <taxon>Bacteria</taxon>
        <taxon>Bacillati</taxon>
        <taxon>Actinomycetota</taxon>
        <taxon>Actinomycetes</taxon>
        <taxon>Catenulisporales</taxon>
        <taxon>Actinospicaceae</taxon>
        <taxon>Actinospica</taxon>
    </lineage>
</organism>
<dbReference type="EMBL" id="JAGSOH010000053">
    <property type="protein sequence ID" value="MBR7828299.1"/>
    <property type="molecule type" value="Genomic_DNA"/>
</dbReference>
<evidence type="ECO:0000313" key="3">
    <source>
        <dbReference type="Proteomes" id="UP000676325"/>
    </source>
</evidence>
<sequence length="136" mass="14613">MQSVLDRHHALLTALLGDRGGDLVVTVVTWPHWPLDFALLPGAGLWRLFVPEDDAGGSPAIVWAGAIRSDDLGALDPLLRQIADGRYGGAVTAPRDLAWLYHPYDGGGDVIAATLGQRAHLMSRFADWLSNHPSGQ</sequence>
<keyword evidence="3" id="KW-1185">Reference proteome</keyword>
<accession>A0A941IIF7</accession>
<gene>
    <name evidence="2" type="ORF">KDK95_18440</name>
</gene>
<feature type="domain" description="DUF3885" evidence="1">
    <location>
        <begin position="1"/>
        <end position="133"/>
    </location>
</feature>
<reference evidence="2" key="1">
    <citation type="submission" date="2021-04" db="EMBL/GenBank/DDBJ databases">
        <title>Genome based classification of Actinospica acidithermotolerans sp. nov., an actinobacterium isolated from an Indonesian hot spring.</title>
        <authorList>
            <person name="Kusuma A.B."/>
            <person name="Putra K.E."/>
            <person name="Nafisah S."/>
            <person name="Loh J."/>
            <person name="Nouioui I."/>
            <person name="Goodfellow M."/>
        </authorList>
    </citation>
    <scope>NUCLEOTIDE SEQUENCE</scope>
    <source>
        <strain evidence="2">MGRD01-02</strain>
    </source>
</reference>
<name>A0A941IIF7_9ACTN</name>
<dbReference type="Proteomes" id="UP000676325">
    <property type="component" value="Unassembled WGS sequence"/>
</dbReference>
<protein>
    <recommendedName>
        <fullName evidence="1">DUF3885 domain-containing protein</fullName>
    </recommendedName>
</protein>
<evidence type="ECO:0000313" key="2">
    <source>
        <dbReference type="EMBL" id="MBR7828299.1"/>
    </source>
</evidence>
<proteinExistence type="predicted"/>
<dbReference type="AlphaFoldDB" id="A0A941IIF7"/>
<dbReference type="InterPro" id="IPR024976">
    <property type="entry name" value="DUF3885"/>
</dbReference>
<dbReference type="Pfam" id="PF13021">
    <property type="entry name" value="DUF3885"/>
    <property type="match status" value="1"/>
</dbReference>
<evidence type="ECO:0000259" key="1">
    <source>
        <dbReference type="Pfam" id="PF13021"/>
    </source>
</evidence>